<accession>A0A7N2RAB2</accession>
<keyword evidence="3" id="KW-0804">Transcription</keyword>
<proteinExistence type="predicted"/>
<dbReference type="EMBL" id="LRBV02000009">
    <property type="status" value="NOT_ANNOTATED_CDS"/>
    <property type="molecule type" value="Genomic_DNA"/>
</dbReference>
<evidence type="ECO:0000256" key="1">
    <source>
        <dbReference type="ARBA" id="ARBA00023015"/>
    </source>
</evidence>
<organism evidence="7 8">
    <name type="scientific">Quercus lobata</name>
    <name type="common">Valley oak</name>
    <dbReference type="NCBI Taxonomy" id="97700"/>
    <lineage>
        <taxon>Eukaryota</taxon>
        <taxon>Viridiplantae</taxon>
        <taxon>Streptophyta</taxon>
        <taxon>Embryophyta</taxon>
        <taxon>Tracheophyta</taxon>
        <taxon>Spermatophyta</taxon>
        <taxon>Magnoliopsida</taxon>
        <taxon>eudicotyledons</taxon>
        <taxon>Gunneridae</taxon>
        <taxon>Pentapetalae</taxon>
        <taxon>rosids</taxon>
        <taxon>fabids</taxon>
        <taxon>Fagales</taxon>
        <taxon>Fagaceae</taxon>
        <taxon>Quercus</taxon>
    </lineage>
</organism>
<dbReference type="SUPFAM" id="SSF101941">
    <property type="entry name" value="NAC domain"/>
    <property type="match status" value="1"/>
</dbReference>
<dbReference type="InterPro" id="IPR003441">
    <property type="entry name" value="NAC-dom"/>
</dbReference>
<dbReference type="InterPro" id="IPR036093">
    <property type="entry name" value="NAC_dom_sf"/>
</dbReference>
<keyword evidence="2" id="KW-0238">DNA-binding</keyword>
<keyword evidence="1" id="KW-0805">Transcription regulation</keyword>
<dbReference type="Gramene" id="QL09p006684:mrna">
    <property type="protein sequence ID" value="QL09p006684:mrna"/>
    <property type="gene ID" value="QL09p006684"/>
</dbReference>
<dbReference type="PANTHER" id="PTHR31744">
    <property type="entry name" value="PROTEIN CUP-SHAPED COTYLEDON 2-RELATED"/>
    <property type="match status" value="1"/>
</dbReference>
<evidence type="ECO:0000313" key="7">
    <source>
        <dbReference type="EnsemblPlants" id="QL09p006684:mrna"/>
    </source>
</evidence>
<protein>
    <recommendedName>
        <fullName evidence="6">NAC domain-containing protein</fullName>
    </recommendedName>
</protein>
<keyword evidence="8" id="KW-1185">Reference proteome</keyword>
<sequence length="713" mass="79945">MKKLSLKLPSGYRFSPTEQEIIELFLKSKITGNDKEINHVPEIEFYDHEPWDLQHISGIDSKDKEWFFFNAQSPKHQNGNRKNRTTMEGFWKATGKDREIWFRGSLIGMKKTLVYHRGRTPNGEGTKWVMHEYRITQEEFDGTHPGQKPFVVCRLFNNEEKSKKGGSAKSKPALAPLSPASEVQVETLQTSIQSCYSEISDEMMSDVTLPVQSNNNYHNADIAKNQAAELTYTEDYSNVAEFLNMSNVQSLGDTPSSLSPIAPDVLTPNISEDSTFINPLNNQDECFHNTSCSQNNLAVDNETLKNNGSCGGSDANGQVDLDLDFWEAFETGYFSPPGQSECNSFFSPSNSTPVTPVVSPRTIAEAPLKEAESMVAPASVPRELGFEAENYLTSSRFSPAKNYDGITSNAKTPIEYKNDGYNTFVDRNQVEVVTSDKVEARSNMFSVSPEPLLGNMLSPFHSQVQGELYSSFTYHPSANDCHLGVYNQYGTNEPDEYFRNASLSQNNLAVDDETLKNMASFMDNGSCGGSGANAQSEQEYQGFVRLEEIIKPKVSSSLLNHHHHHYPISEPFKIKPTQDQKPIQAEIDSIRKPNHQAETHSYMAVQSVLHLAPCDAVFSKNTPCEDVMARSLTLTPHRSAMRNWTVLKDWDLRTRTESRTKEEADPACLNGLEKRKSKHIKPDWSPVFHKAQQIPVYRDAVEQLSSHEVGVAS</sequence>
<evidence type="ECO:0000313" key="8">
    <source>
        <dbReference type="Proteomes" id="UP000594261"/>
    </source>
</evidence>
<dbReference type="GO" id="GO:0003677">
    <property type="term" value="F:DNA binding"/>
    <property type="evidence" value="ECO:0007669"/>
    <property type="project" value="UniProtKB-KW"/>
</dbReference>
<evidence type="ECO:0000259" key="6">
    <source>
        <dbReference type="PROSITE" id="PS51005"/>
    </source>
</evidence>
<dbReference type="PANTHER" id="PTHR31744:SF210">
    <property type="entry name" value="NAC DOMAIN-CONTAINING PROTEIN 86-LIKE"/>
    <property type="match status" value="1"/>
</dbReference>
<evidence type="ECO:0000256" key="3">
    <source>
        <dbReference type="ARBA" id="ARBA00023163"/>
    </source>
</evidence>
<dbReference type="AlphaFoldDB" id="A0A7N2RAB2"/>
<dbReference type="Proteomes" id="UP000594261">
    <property type="component" value="Chromosome 9"/>
</dbReference>
<reference evidence="7 8" key="1">
    <citation type="journal article" date="2016" name="G3 (Bethesda)">
        <title>First Draft Assembly and Annotation of the Genome of a California Endemic Oak Quercus lobata Nee (Fagaceae).</title>
        <authorList>
            <person name="Sork V.L."/>
            <person name="Fitz-Gibbon S.T."/>
            <person name="Puiu D."/>
            <person name="Crepeau M."/>
            <person name="Gugger P.F."/>
            <person name="Sherman R."/>
            <person name="Stevens K."/>
            <person name="Langley C.H."/>
            <person name="Pellegrini M."/>
            <person name="Salzberg S.L."/>
        </authorList>
    </citation>
    <scope>NUCLEOTIDE SEQUENCE [LARGE SCALE GENOMIC DNA]</scope>
    <source>
        <strain evidence="7 8">cv. SW786</strain>
    </source>
</reference>
<keyword evidence="4" id="KW-0539">Nucleus</keyword>
<evidence type="ECO:0000256" key="5">
    <source>
        <dbReference type="SAM" id="MobiDB-lite"/>
    </source>
</evidence>
<dbReference type="Pfam" id="PF02365">
    <property type="entry name" value="NAM"/>
    <property type="match status" value="1"/>
</dbReference>
<dbReference type="GO" id="GO:0006355">
    <property type="term" value="P:regulation of DNA-templated transcription"/>
    <property type="evidence" value="ECO:0007669"/>
    <property type="project" value="InterPro"/>
</dbReference>
<dbReference type="Gene3D" id="2.170.150.80">
    <property type="entry name" value="NAC domain"/>
    <property type="match status" value="1"/>
</dbReference>
<evidence type="ECO:0000256" key="2">
    <source>
        <dbReference type="ARBA" id="ARBA00023125"/>
    </source>
</evidence>
<feature type="region of interest" description="Disordered" evidence="5">
    <location>
        <begin position="161"/>
        <end position="182"/>
    </location>
</feature>
<dbReference type="PROSITE" id="PS51005">
    <property type="entry name" value="NAC"/>
    <property type="match status" value="1"/>
</dbReference>
<reference evidence="7" key="2">
    <citation type="submission" date="2021-01" db="UniProtKB">
        <authorList>
            <consortium name="EnsemblPlants"/>
        </authorList>
    </citation>
    <scope>IDENTIFICATION</scope>
</reference>
<feature type="domain" description="NAC" evidence="6">
    <location>
        <begin position="8"/>
        <end position="158"/>
    </location>
</feature>
<name>A0A7N2RAB2_QUELO</name>
<evidence type="ECO:0000256" key="4">
    <source>
        <dbReference type="ARBA" id="ARBA00023242"/>
    </source>
</evidence>
<dbReference type="EnsemblPlants" id="QL09p006684:mrna">
    <property type="protein sequence ID" value="QL09p006684:mrna"/>
    <property type="gene ID" value="QL09p006684"/>
</dbReference>
<dbReference type="InParanoid" id="A0A7N2RAB2"/>